<dbReference type="GO" id="GO:0005524">
    <property type="term" value="F:ATP binding"/>
    <property type="evidence" value="ECO:0007669"/>
    <property type="project" value="UniProtKB-UniRule"/>
</dbReference>
<organism evidence="29 30">
    <name type="scientific">Caerostris darwini</name>
    <dbReference type="NCBI Taxonomy" id="1538125"/>
    <lineage>
        <taxon>Eukaryota</taxon>
        <taxon>Metazoa</taxon>
        <taxon>Ecdysozoa</taxon>
        <taxon>Arthropoda</taxon>
        <taxon>Chelicerata</taxon>
        <taxon>Arachnida</taxon>
        <taxon>Araneae</taxon>
        <taxon>Araneomorphae</taxon>
        <taxon>Entelegynae</taxon>
        <taxon>Araneoidea</taxon>
        <taxon>Araneidae</taxon>
        <taxon>Caerostris</taxon>
    </lineage>
</organism>
<keyword evidence="9" id="KW-1017">Isopeptide bond</keyword>
<evidence type="ECO:0000256" key="17">
    <source>
        <dbReference type="ARBA" id="ARBA00022840"/>
    </source>
</evidence>
<evidence type="ECO:0000256" key="24">
    <source>
        <dbReference type="ARBA" id="ARBA00047559"/>
    </source>
</evidence>
<evidence type="ECO:0000256" key="14">
    <source>
        <dbReference type="ARBA" id="ARBA00022723"/>
    </source>
</evidence>
<dbReference type="PANTHER" id="PTHR46716">
    <property type="entry name" value="MITOGEN-ACTIVATED PROTEIN KINASE KINASE KINASE 7"/>
    <property type="match status" value="1"/>
</dbReference>
<evidence type="ECO:0000256" key="22">
    <source>
        <dbReference type="ARBA" id="ARBA00023136"/>
    </source>
</evidence>
<evidence type="ECO:0000256" key="20">
    <source>
        <dbReference type="ARBA" id="ARBA00023015"/>
    </source>
</evidence>
<dbReference type="GO" id="GO:0046872">
    <property type="term" value="F:metal ion binding"/>
    <property type="evidence" value="ECO:0007669"/>
    <property type="project" value="UniProtKB-KW"/>
</dbReference>
<dbReference type="InterPro" id="IPR011009">
    <property type="entry name" value="Kinase-like_dom_sf"/>
</dbReference>
<evidence type="ECO:0000256" key="1">
    <source>
        <dbReference type="ARBA" id="ARBA00001946"/>
    </source>
</evidence>
<evidence type="ECO:0000256" key="3">
    <source>
        <dbReference type="ARBA" id="ARBA00004496"/>
    </source>
</evidence>
<evidence type="ECO:0000256" key="26">
    <source>
        <dbReference type="PROSITE-ProRule" id="PRU10141"/>
    </source>
</evidence>
<dbReference type="GO" id="GO:0043123">
    <property type="term" value="P:positive regulation of canonical NF-kappaB signal transduction"/>
    <property type="evidence" value="ECO:0007669"/>
    <property type="project" value="UniProtKB-ARBA"/>
</dbReference>
<dbReference type="InterPro" id="IPR017441">
    <property type="entry name" value="Protein_kinase_ATP_BS"/>
</dbReference>
<keyword evidence="22" id="KW-0472">Membrane</keyword>
<name>A0AAV4UHD9_9ARAC</name>
<dbReference type="InterPro" id="IPR000719">
    <property type="entry name" value="Prot_kinase_dom"/>
</dbReference>
<feature type="region of interest" description="Disordered" evidence="27">
    <location>
        <begin position="516"/>
        <end position="539"/>
    </location>
</feature>
<keyword evidence="20" id="KW-0805">Transcription regulation</keyword>
<evidence type="ECO:0000313" key="30">
    <source>
        <dbReference type="Proteomes" id="UP001054837"/>
    </source>
</evidence>
<keyword evidence="23" id="KW-0804">Transcription</keyword>
<evidence type="ECO:0000256" key="16">
    <source>
        <dbReference type="ARBA" id="ARBA00022777"/>
    </source>
</evidence>
<dbReference type="InterPro" id="IPR008271">
    <property type="entry name" value="Ser/Thr_kinase_AS"/>
</dbReference>
<dbReference type="Pfam" id="PF07714">
    <property type="entry name" value="PK_Tyr_Ser-Thr"/>
    <property type="match status" value="1"/>
</dbReference>
<evidence type="ECO:0000256" key="23">
    <source>
        <dbReference type="ARBA" id="ARBA00023163"/>
    </source>
</evidence>
<keyword evidence="14" id="KW-0479">Metal-binding</keyword>
<evidence type="ECO:0000256" key="21">
    <source>
        <dbReference type="ARBA" id="ARBA00023016"/>
    </source>
</evidence>
<evidence type="ECO:0000256" key="11">
    <source>
        <dbReference type="ARBA" id="ARBA00022553"/>
    </source>
</evidence>
<evidence type="ECO:0000256" key="13">
    <source>
        <dbReference type="ARBA" id="ARBA00022703"/>
    </source>
</evidence>
<keyword evidence="12" id="KW-0808">Transferase</keyword>
<comment type="similarity">
    <text evidence="4">Belongs to the protein kinase superfamily. STE Ser/Thr protein kinase family. MAP kinase kinase kinase subfamily.</text>
</comment>
<evidence type="ECO:0000256" key="19">
    <source>
        <dbReference type="ARBA" id="ARBA00022843"/>
    </source>
</evidence>
<comment type="caution">
    <text evidence="29">The sequence shown here is derived from an EMBL/GenBank/DDBJ whole genome shotgun (WGS) entry which is preliminary data.</text>
</comment>
<dbReference type="GO" id="GO:0007254">
    <property type="term" value="P:JNK cascade"/>
    <property type="evidence" value="ECO:0007669"/>
    <property type="project" value="TreeGrafter"/>
</dbReference>
<keyword evidence="18" id="KW-0460">Magnesium</keyword>
<keyword evidence="8" id="KW-0963">Cytoplasm</keyword>
<comment type="subcellular location">
    <subcellularLocation>
        <location evidence="2">Cell membrane</location>
        <topology evidence="2">Peripheral membrane protein</topology>
        <orientation evidence="2">Cytoplasmic side</orientation>
    </subcellularLocation>
    <subcellularLocation>
        <location evidence="3">Cytoplasm</location>
    </subcellularLocation>
</comment>
<dbReference type="GO" id="GO:0043410">
    <property type="term" value="P:positive regulation of MAPK cascade"/>
    <property type="evidence" value="ECO:0007669"/>
    <property type="project" value="UniProtKB-ARBA"/>
</dbReference>
<dbReference type="GO" id="GO:0019901">
    <property type="term" value="F:protein kinase binding"/>
    <property type="evidence" value="ECO:0007669"/>
    <property type="project" value="UniProtKB-ARBA"/>
</dbReference>
<evidence type="ECO:0000256" key="9">
    <source>
        <dbReference type="ARBA" id="ARBA00022499"/>
    </source>
</evidence>
<keyword evidence="17 26" id="KW-0067">ATP-binding</keyword>
<evidence type="ECO:0000256" key="25">
    <source>
        <dbReference type="ARBA" id="ARBA00048329"/>
    </source>
</evidence>
<keyword evidence="7" id="KW-1003">Cell membrane</keyword>
<dbReference type="InterPro" id="IPR001245">
    <property type="entry name" value="Ser-Thr/Tyr_kinase_cat_dom"/>
</dbReference>
<dbReference type="Proteomes" id="UP001054837">
    <property type="component" value="Unassembled WGS sequence"/>
</dbReference>
<comment type="catalytic activity">
    <reaction evidence="25">
        <text>L-seryl-[protein] + ATP = O-phospho-L-seryl-[protein] + ADP + H(+)</text>
        <dbReference type="Rhea" id="RHEA:17989"/>
        <dbReference type="Rhea" id="RHEA-COMP:9863"/>
        <dbReference type="Rhea" id="RHEA-COMP:11604"/>
        <dbReference type="ChEBI" id="CHEBI:15378"/>
        <dbReference type="ChEBI" id="CHEBI:29999"/>
        <dbReference type="ChEBI" id="CHEBI:30616"/>
        <dbReference type="ChEBI" id="CHEBI:83421"/>
        <dbReference type="ChEBI" id="CHEBI:456216"/>
        <dbReference type="EC" id="2.7.11.25"/>
    </reaction>
</comment>
<keyword evidence="13" id="KW-0053">Apoptosis</keyword>
<dbReference type="SUPFAM" id="SSF56112">
    <property type="entry name" value="Protein kinase-like (PK-like)"/>
    <property type="match status" value="1"/>
</dbReference>
<keyword evidence="30" id="KW-1185">Reference proteome</keyword>
<dbReference type="PROSITE" id="PS50011">
    <property type="entry name" value="PROTEIN_KINASE_DOM"/>
    <property type="match status" value="1"/>
</dbReference>
<feature type="compositionally biased region" description="Basic and acidic residues" evidence="27">
    <location>
        <begin position="525"/>
        <end position="539"/>
    </location>
</feature>
<evidence type="ECO:0000259" key="28">
    <source>
        <dbReference type="PROSITE" id="PS50011"/>
    </source>
</evidence>
<comment type="cofactor">
    <cofactor evidence="1">
        <name>Mg(2+)</name>
        <dbReference type="ChEBI" id="CHEBI:18420"/>
    </cofactor>
</comment>
<dbReference type="EC" id="2.7.11.25" evidence="5"/>
<dbReference type="GO" id="GO:0006950">
    <property type="term" value="P:response to stress"/>
    <property type="evidence" value="ECO:0007669"/>
    <property type="project" value="UniProtKB-ARBA"/>
</dbReference>
<dbReference type="AlphaFoldDB" id="A0AAV4UHD9"/>
<keyword evidence="11" id="KW-0597">Phosphoprotein</keyword>
<dbReference type="PROSITE" id="PS00108">
    <property type="entry name" value="PROTEIN_KINASE_ST"/>
    <property type="match status" value="1"/>
</dbReference>
<evidence type="ECO:0000256" key="7">
    <source>
        <dbReference type="ARBA" id="ARBA00022475"/>
    </source>
</evidence>
<evidence type="ECO:0000256" key="15">
    <source>
        <dbReference type="ARBA" id="ARBA00022741"/>
    </source>
</evidence>
<dbReference type="FunFam" id="1.10.510.10:FF:000143">
    <property type="entry name" value="Mitogen-activated protein kinase kinase kinase 7"/>
    <property type="match status" value="1"/>
</dbReference>
<dbReference type="PRINTS" id="PR00109">
    <property type="entry name" value="TYRKINASE"/>
</dbReference>
<dbReference type="GO" id="GO:0005737">
    <property type="term" value="C:cytoplasm"/>
    <property type="evidence" value="ECO:0007669"/>
    <property type="project" value="UniProtKB-SubCell"/>
</dbReference>
<dbReference type="GO" id="GO:0006915">
    <property type="term" value="P:apoptotic process"/>
    <property type="evidence" value="ECO:0007669"/>
    <property type="project" value="UniProtKB-KW"/>
</dbReference>
<evidence type="ECO:0000313" key="29">
    <source>
        <dbReference type="EMBL" id="GIY57147.1"/>
    </source>
</evidence>
<accession>A0AAV4UHD9</accession>
<keyword evidence="16 29" id="KW-0418">Kinase</keyword>
<evidence type="ECO:0000256" key="6">
    <source>
        <dbReference type="ARBA" id="ARBA00017660"/>
    </source>
</evidence>
<keyword evidence="21" id="KW-0346">Stress response</keyword>
<evidence type="ECO:0000256" key="10">
    <source>
        <dbReference type="ARBA" id="ARBA00022527"/>
    </source>
</evidence>
<evidence type="ECO:0000256" key="2">
    <source>
        <dbReference type="ARBA" id="ARBA00004413"/>
    </source>
</evidence>
<dbReference type="Gene3D" id="1.10.510.10">
    <property type="entry name" value="Transferase(Phosphotransferase) domain 1"/>
    <property type="match status" value="1"/>
</dbReference>
<dbReference type="GO" id="GO:0071560">
    <property type="term" value="P:cellular response to transforming growth factor beta stimulus"/>
    <property type="evidence" value="ECO:0007669"/>
    <property type="project" value="UniProtKB-ARBA"/>
</dbReference>
<reference evidence="29 30" key="1">
    <citation type="submission" date="2021-06" db="EMBL/GenBank/DDBJ databases">
        <title>Caerostris darwini draft genome.</title>
        <authorList>
            <person name="Kono N."/>
            <person name="Arakawa K."/>
        </authorList>
    </citation>
    <scope>NUCLEOTIDE SEQUENCE [LARGE SCALE GENOMIC DNA]</scope>
</reference>
<feature type="binding site" evidence="26">
    <location>
        <position position="42"/>
    </location>
    <ligand>
        <name>ATP</name>
        <dbReference type="ChEBI" id="CHEBI:30616"/>
    </ligand>
</feature>
<proteinExistence type="inferred from homology"/>
<evidence type="ECO:0000256" key="8">
    <source>
        <dbReference type="ARBA" id="ARBA00022490"/>
    </source>
</evidence>
<dbReference type="GO" id="GO:0006955">
    <property type="term" value="P:immune response"/>
    <property type="evidence" value="ECO:0007669"/>
    <property type="project" value="TreeGrafter"/>
</dbReference>
<protein>
    <recommendedName>
        <fullName evidence="6">Mitogen-activated protein kinase kinase kinase 7</fullName>
        <ecNumber evidence="5">2.7.11.25</ecNumber>
    </recommendedName>
</protein>
<keyword evidence="15 26" id="KW-0547">Nucleotide-binding</keyword>
<feature type="domain" description="Protein kinase" evidence="28">
    <location>
        <begin position="15"/>
        <end position="268"/>
    </location>
</feature>
<dbReference type="GO" id="GO:0004709">
    <property type="term" value="F:MAP kinase kinase kinase activity"/>
    <property type="evidence" value="ECO:0007669"/>
    <property type="project" value="UniProtKB-EC"/>
</dbReference>
<dbReference type="Gene3D" id="3.30.200.20">
    <property type="entry name" value="Phosphorylase Kinase, domain 1"/>
    <property type="match status" value="1"/>
</dbReference>
<evidence type="ECO:0000256" key="5">
    <source>
        <dbReference type="ARBA" id="ARBA00012406"/>
    </source>
</evidence>
<feature type="region of interest" description="Disordered" evidence="27">
    <location>
        <begin position="367"/>
        <end position="400"/>
    </location>
</feature>
<dbReference type="PROSITE" id="PS00107">
    <property type="entry name" value="PROTEIN_KINASE_ATP"/>
    <property type="match status" value="1"/>
</dbReference>
<evidence type="ECO:0000256" key="27">
    <source>
        <dbReference type="SAM" id="MobiDB-lite"/>
    </source>
</evidence>
<gene>
    <name evidence="29" type="primary">Map3k7</name>
    <name evidence="29" type="ORF">CDAR_466811</name>
</gene>
<dbReference type="GO" id="GO:0009893">
    <property type="term" value="P:positive regulation of metabolic process"/>
    <property type="evidence" value="ECO:0007669"/>
    <property type="project" value="UniProtKB-ARBA"/>
</dbReference>
<dbReference type="GO" id="GO:0005886">
    <property type="term" value="C:plasma membrane"/>
    <property type="evidence" value="ECO:0007669"/>
    <property type="project" value="UniProtKB-SubCell"/>
</dbReference>
<evidence type="ECO:0000256" key="12">
    <source>
        <dbReference type="ARBA" id="ARBA00022679"/>
    </source>
</evidence>
<keyword evidence="19" id="KW-0832">Ubl conjugation</keyword>
<comment type="catalytic activity">
    <reaction evidence="24">
        <text>L-threonyl-[protein] + ATP = O-phospho-L-threonyl-[protein] + ADP + H(+)</text>
        <dbReference type="Rhea" id="RHEA:46608"/>
        <dbReference type="Rhea" id="RHEA-COMP:11060"/>
        <dbReference type="Rhea" id="RHEA-COMP:11605"/>
        <dbReference type="ChEBI" id="CHEBI:15378"/>
        <dbReference type="ChEBI" id="CHEBI:30013"/>
        <dbReference type="ChEBI" id="CHEBI:30616"/>
        <dbReference type="ChEBI" id="CHEBI:61977"/>
        <dbReference type="ChEBI" id="CHEBI:456216"/>
        <dbReference type="EC" id="2.7.11.25"/>
    </reaction>
</comment>
<dbReference type="EMBL" id="BPLQ01011288">
    <property type="protein sequence ID" value="GIY57147.1"/>
    <property type="molecule type" value="Genomic_DNA"/>
</dbReference>
<keyword evidence="10" id="KW-0723">Serine/threonine-protein kinase</keyword>
<dbReference type="PANTHER" id="PTHR46716:SF1">
    <property type="entry name" value="MITOGEN-ACTIVATED PROTEIN KINASE KINASE KINASE 7"/>
    <property type="match status" value="1"/>
</dbReference>
<feature type="compositionally biased region" description="Polar residues" evidence="27">
    <location>
        <begin position="387"/>
        <end position="396"/>
    </location>
</feature>
<evidence type="ECO:0000256" key="4">
    <source>
        <dbReference type="ARBA" id="ARBA00006529"/>
    </source>
</evidence>
<dbReference type="CDD" id="cd14058">
    <property type="entry name" value="STKc_TAK1"/>
    <property type="match status" value="1"/>
</dbReference>
<dbReference type="FunFam" id="3.30.200.20:FF:000152">
    <property type="entry name" value="Mitogen-activated protein kinase kinase kinase 7"/>
    <property type="match status" value="1"/>
</dbReference>
<dbReference type="SMART" id="SM00220">
    <property type="entry name" value="S_TKc"/>
    <property type="match status" value="1"/>
</dbReference>
<evidence type="ECO:0000256" key="18">
    <source>
        <dbReference type="ARBA" id="ARBA00022842"/>
    </source>
</evidence>
<sequence>MARNPFVEEIDFKEIKLEGVVGKGSFGTVKKGKWGNLDVAIKVIETEQEKNAFIVEVQQLSRVNHPNIVKLYGACTKTPVCLVMEYAEGGSLYNVLHCMKQVEYTLAHAISWLLQTANGVAYLHNMKPRALIHRDLKPPNLLLINGGTVLKICDFGTACDKHTNMTNSKGSAAWMAPEVFEGSQYSEKCDIFSWAIILWEVLTRKKPYNDGEGATAFGILWAVHHGKRPPLISGCPKPLENLMTRCWSKSPSVRPSMMTIQAELSKLFQFMKGADKPITFVAQHEEETVGSSPFITTAACRNETGSSGSKTVLPQRLEENLNTSLSSNTMDDKFLCVETAGEKYCQDIRKRRSADLSSSEIKLPLNLGHRRSGSYDSPHLKTHDNQNESSRNTNNIPEVPVPIDNIENKVADESFNNISYSGNYFFLLEPRLQPLPPVQCPESMEIYEKHLNLARELFRYRKEISLLKERKTELESQLQDRDDSSSYIDEYFQLKKENESLLQLRQNLKRQLEIIRNKQHGNSDGSDKTSGDWENRWKV</sequence>